<proteinExistence type="predicted"/>
<name>B4HG42_DROSE</name>
<protein>
    <submittedName>
        <fullName evidence="1">GM24637</fullName>
    </submittedName>
</protein>
<dbReference type="HOGENOM" id="CLU_2673739_0_0_1"/>
<evidence type="ECO:0000313" key="1">
    <source>
        <dbReference type="EMBL" id="EDW41288.1"/>
    </source>
</evidence>
<organism evidence="2">
    <name type="scientific">Drosophila sechellia</name>
    <name type="common">Fruit fly</name>
    <dbReference type="NCBI Taxonomy" id="7238"/>
    <lineage>
        <taxon>Eukaryota</taxon>
        <taxon>Metazoa</taxon>
        <taxon>Ecdysozoa</taxon>
        <taxon>Arthropoda</taxon>
        <taxon>Hexapoda</taxon>
        <taxon>Insecta</taxon>
        <taxon>Pterygota</taxon>
        <taxon>Neoptera</taxon>
        <taxon>Endopterygota</taxon>
        <taxon>Diptera</taxon>
        <taxon>Brachycera</taxon>
        <taxon>Muscomorpha</taxon>
        <taxon>Ephydroidea</taxon>
        <taxon>Drosophilidae</taxon>
        <taxon>Drosophila</taxon>
        <taxon>Sophophora</taxon>
    </lineage>
</organism>
<gene>
    <name evidence="1" type="primary">Dsec\GM24637</name>
    <name evidence="1" type="ORF">Dsec_GM24637</name>
</gene>
<reference evidence="1 2" key="1">
    <citation type="journal article" date="2007" name="Nature">
        <title>Evolution of genes and genomes on the Drosophila phylogeny.</title>
        <authorList>
            <consortium name="Drosophila 12 Genomes Consortium"/>
            <person name="Clark A.G."/>
            <person name="Eisen M.B."/>
            <person name="Smith D.R."/>
            <person name="Bergman C.M."/>
            <person name="Oliver B."/>
            <person name="Markow T.A."/>
            <person name="Kaufman T.C."/>
            <person name="Kellis M."/>
            <person name="Gelbart W."/>
            <person name="Iyer V.N."/>
            <person name="Pollard D.A."/>
            <person name="Sackton T.B."/>
            <person name="Larracuente A.M."/>
            <person name="Singh N.D."/>
            <person name="Abad J.P."/>
            <person name="Abt D.N."/>
            <person name="Adryan B."/>
            <person name="Aguade M."/>
            <person name="Akashi H."/>
            <person name="Anderson W.W."/>
            <person name="Aquadro C.F."/>
            <person name="Ardell D.H."/>
            <person name="Arguello R."/>
            <person name="Artieri C.G."/>
            <person name="Barbash D.A."/>
            <person name="Barker D."/>
            <person name="Barsanti P."/>
            <person name="Batterham P."/>
            <person name="Batzoglou S."/>
            <person name="Begun D."/>
            <person name="Bhutkar A."/>
            <person name="Blanco E."/>
            <person name="Bosak S.A."/>
            <person name="Bradley R.K."/>
            <person name="Brand A.D."/>
            <person name="Brent M.R."/>
            <person name="Brooks A.N."/>
            <person name="Brown R.H."/>
            <person name="Butlin R.K."/>
            <person name="Caggese C."/>
            <person name="Calvi B.R."/>
            <person name="Bernardo de Carvalho A."/>
            <person name="Caspi A."/>
            <person name="Castrezana S."/>
            <person name="Celniker S.E."/>
            <person name="Chang J.L."/>
            <person name="Chapple C."/>
            <person name="Chatterji S."/>
            <person name="Chinwalla A."/>
            <person name="Civetta A."/>
            <person name="Clifton S.W."/>
            <person name="Comeron J.M."/>
            <person name="Costello J.C."/>
            <person name="Coyne J.A."/>
            <person name="Daub J."/>
            <person name="David R.G."/>
            <person name="Delcher A.L."/>
            <person name="Delehaunty K."/>
            <person name="Do C.B."/>
            <person name="Ebling H."/>
            <person name="Edwards K."/>
            <person name="Eickbush T."/>
            <person name="Evans J.D."/>
            <person name="Filipski A."/>
            <person name="Findeiss S."/>
            <person name="Freyhult E."/>
            <person name="Fulton L."/>
            <person name="Fulton R."/>
            <person name="Garcia A.C."/>
            <person name="Gardiner A."/>
            <person name="Garfield D.A."/>
            <person name="Garvin B.E."/>
            <person name="Gibson G."/>
            <person name="Gilbert D."/>
            <person name="Gnerre S."/>
            <person name="Godfrey J."/>
            <person name="Good R."/>
            <person name="Gotea V."/>
            <person name="Gravely B."/>
            <person name="Greenberg A.J."/>
            <person name="Griffiths-Jones S."/>
            <person name="Gross S."/>
            <person name="Guigo R."/>
            <person name="Gustafson E.A."/>
            <person name="Haerty W."/>
            <person name="Hahn M.W."/>
            <person name="Halligan D.L."/>
            <person name="Halpern A.L."/>
            <person name="Halter G.M."/>
            <person name="Han M.V."/>
            <person name="Heger A."/>
            <person name="Hillier L."/>
            <person name="Hinrichs A.S."/>
            <person name="Holmes I."/>
            <person name="Hoskins R.A."/>
            <person name="Hubisz M.J."/>
            <person name="Hultmark D."/>
            <person name="Huntley M.A."/>
            <person name="Jaffe D.B."/>
            <person name="Jagadeeshan S."/>
            <person name="Jeck W.R."/>
            <person name="Johnson J."/>
            <person name="Jones C.D."/>
            <person name="Jordan W.C."/>
            <person name="Karpen G.H."/>
            <person name="Kataoka E."/>
            <person name="Keightley P.D."/>
            <person name="Kheradpour P."/>
            <person name="Kirkness E.F."/>
            <person name="Koerich L.B."/>
            <person name="Kristiansen K."/>
            <person name="Kudrna D."/>
            <person name="Kulathinal R.J."/>
            <person name="Kumar S."/>
            <person name="Kwok R."/>
            <person name="Lander E."/>
            <person name="Langley C.H."/>
            <person name="Lapoint R."/>
            <person name="Lazzaro B.P."/>
            <person name="Lee S.J."/>
            <person name="Levesque L."/>
            <person name="Li R."/>
            <person name="Lin C.F."/>
            <person name="Lin M.F."/>
            <person name="Lindblad-Toh K."/>
            <person name="Llopart A."/>
            <person name="Long M."/>
            <person name="Low L."/>
            <person name="Lozovsky E."/>
            <person name="Lu J."/>
            <person name="Luo M."/>
            <person name="Machado C.A."/>
            <person name="Makalowski W."/>
            <person name="Marzo M."/>
            <person name="Matsuda M."/>
            <person name="Matzkin L."/>
            <person name="McAllister B."/>
            <person name="McBride C.S."/>
            <person name="McKernan B."/>
            <person name="McKernan K."/>
            <person name="Mendez-Lago M."/>
            <person name="Minx P."/>
            <person name="Mollenhauer M.U."/>
            <person name="Montooth K."/>
            <person name="Mount S.M."/>
            <person name="Mu X."/>
            <person name="Myers E."/>
            <person name="Negre B."/>
            <person name="Newfeld S."/>
            <person name="Nielsen R."/>
            <person name="Noor M.A."/>
            <person name="O'Grady P."/>
            <person name="Pachter L."/>
            <person name="Papaceit M."/>
            <person name="Parisi M.J."/>
            <person name="Parisi M."/>
            <person name="Parts L."/>
            <person name="Pedersen J.S."/>
            <person name="Pesole G."/>
            <person name="Phillippy A.M."/>
            <person name="Ponting C.P."/>
            <person name="Pop M."/>
            <person name="Porcelli D."/>
            <person name="Powell J.R."/>
            <person name="Prohaska S."/>
            <person name="Pruitt K."/>
            <person name="Puig M."/>
            <person name="Quesneville H."/>
            <person name="Ram K.R."/>
            <person name="Rand D."/>
            <person name="Rasmussen M.D."/>
            <person name="Reed L.K."/>
            <person name="Reenan R."/>
            <person name="Reily A."/>
            <person name="Remington K.A."/>
            <person name="Rieger T.T."/>
            <person name="Ritchie M.G."/>
            <person name="Robin C."/>
            <person name="Rogers Y.H."/>
            <person name="Rohde C."/>
            <person name="Rozas J."/>
            <person name="Rubenfield M.J."/>
            <person name="Ruiz A."/>
            <person name="Russo S."/>
            <person name="Salzberg S.L."/>
            <person name="Sanchez-Gracia A."/>
            <person name="Saranga D.J."/>
            <person name="Sato H."/>
            <person name="Schaeffer S.W."/>
            <person name="Schatz M.C."/>
            <person name="Schlenke T."/>
            <person name="Schwartz R."/>
            <person name="Segarra C."/>
            <person name="Singh R.S."/>
            <person name="Sirot L."/>
            <person name="Sirota M."/>
            <person name="Sisneros N.B."/>
            <person name="Smith C.D."/>
            <person name="Smith T.F."/>
            <person name="Spieth J."/>
            <person name="Stage D.E."/>
            <person name="Stark A."/>
            <person name="Stephan W."/>
            <person name="Strausberg R.L."/>
            <person name="Strempel S."/>
            <person name="Sturgill D."/>
            <person name="Sutton G."/>
            <person name="Sutton G.G."/>
            <person name="Tao W."/>
            <person name="Teichmann S."/>
            <person name="Tobari Y.N."/>
            <person name="Tomimura Y."/>
            <person name="Tsolas J.M."/>
            <person name="Valente V.L."/>
            <person name="Venter E."/>
            <person name="Venter J.C."/>
            <person name="Vicario S."/>
            <person name="Vieira F.G."/>
            <person name="Vilella A.J."/>
            <person name="Villasante A."/>
            <person name="Walenz B."/>
            <person name="Wang J."/>
            <person name="Wasserman M."/>
            <person name="Watts T."/>
            <person name="Wilson D."/>
            <person name="Wilson R.K."/>
            <person name="Wing R.A."/>
            <person name="Wolfner M.F."/>
            <person name="Wong A."/>
            <person name="Wong G.K."/>
            <person name="Wu C.I."/>
            <person name="Wu G."/>
            <person name="Yamamoto D."/>
            <person name="Yang H.P."/>
            <person name="Yang S.P."/>
            <person name="Yorke J.A."/>
            <person name="Yoshida K."/>
            <person name="Zdobnov E."/>
            <person name="Zhang P."/>
            <person name="Zhang Y."/>
            <person name="Zimin A.V."/>
            <person name="Baldwin J."/>
            <person name="Abdouelleil A."/>
            <person name="Abdulkadir J."/>
            <person name="Abebe A."/>
            <person name="Abera B."/>
            <person name="Abreu J."/>
            <person name="Acer S.C."/>
            <person name="Aftuck L."/>
            <person name="Alexander A."/>
            <person name="An P."/>
            <person name="Anderson E."/>
            <person name="Anderson S."/>
            <person name="Arachi H."/>
            <person name="Azer M."/>
            <person name="Bachantsang P."/>
            <person name="Barry A."/>
            <person name="Bayul T."/>
            <person name="Berlin A."/>
            <person name="Bessette D."/>
            <person name="Bloom T."/>
            <person name="Blye J."/>
            <person name="Boguslavskiy L."/>
            <person name="Bonnet C."/>
            <person name="Boukhgalter B."/>
            <person name="Bourzgui I."/>
            <person name="Brown A."/>
            <person name="Cahill P."/>
            <person name="Channer S."/>
            <person name="Cheshatsang Y."/>
            <person name="Chuda L."/>
            <person name="Citroen M."/>
            <person name="Collymore A."/>
            <person name="Cooke P."/>
            <person name="Costello M."/>
            <person name="D'Aco K."/>
            <person name="Daza R."/>
            <person name="De Haan G."/>
            <person name="DeGray S."/>
            <person name="DeMaso C."/>
            <person name="Dhargay N."/>
            <person name="Dooley K."/>
            <person name="Dooley E."/>
            <person name="Doricent M."/>
            <person name="Dorje P."/>
            <person name="Dorjee K."/>
            <person name="Dupes A."/>
            <person name="Elong R."/>
            <person name="Falk J."/>
            <person name="Farina A."/>
            <person name="Faro S."/>
            <person name="Ferguson D."/>
            <person name="Fisher S."/>
            <person name="Foley C.D."/>
            <person name="Franke A."/>
            <person name="Friedrich D."/>
            <person name="Gadbois L."/>
            <person name="Gearin G."/>
            <person name="Gearin C.R."/>
            <person name="Giannoukos G."/>
            <person name="Goode T."/>
            <person name="Graham J."/>
            <person name="Grandbois E."/>
            <person name="Grewal S."/>
            <person name="Gyaltsen K."/>
            <person name="Hafez N."/>
            <person name="Hagos B."/>
            <person name="Hall J."/>
            <person name="Henson C."/>
            <person name="Hollinger A."/>
            <person name="Honan T."/>
            <person name="Huard M.D."/>
            <person name="Hughes L."/>
            <person name="Hurhula B."/>
            <person name="Husby M.E."/>
            <person name="Kamat A."/>
            <person name="Kanga B."/>
            <person name="Kashin S."/>
            <person name="Khazanovich D."/>
            <person name="Kisner P."/>
            <person name="Lance K."/>
            <person name="Lara M."/>
            <person name="Lee W."/>
            <person name="Lennon N."/>
            <person name="Letendre F."/>
            <person name="LeVine R."/>
            <person name="Lipovsky A."/>
            <person name="Liu X."/>
            <person name="Liu J."/>
            <person name="Liu S."/>
            <person name="Lokyitsang T."/>
            <person name="Lokyitsang Y."/>
            <person name="Lubonja R."/>
            <person name="Lui A."/>
            <person name="MacDonald P."/>
            <person name="Magnisalis V."/>
            <person name="Maru K."/>
            <person name="Matthews C."/>
            <person name="McCusker W."/>
            <person name="McDonough S."/>
            <person name="Mehta T."/>
            <person name="Meldrim J."/>
            <person name="Meneus L."/>
            <person name="Mihai O."/>
            <person name="Mihalev A."/>
            <person name="Mihova T."/>
            <person name="Mittelman R."/>
            <person name="Mlenga V."/>
            <person name="Montmayeur A."/>
            <person name="Mulrain L."/>
            <person name="Navidi A."/>
            <person name="Naylor J."/>
            <person name="Negash T."/>
            <person name="Nguyen T."/>
            <person name="Nguyen N."/>
            <person name="Nicol R."/>
            <person name="Norbu C."/>
            <person name="Norbu N."/>
            <person name="Novod N."/>
            <person name="O'Neill B."/>
            <person name="Osman S."/>
            <person name="Markiewicz E."/>
            <person name="Oyono O.L."/>
            <person name="Patti C."/>
            <person name="Phunkhang P."/>
            <person name="Pierre F."/>
            <person name="Priest M."/>
            <person name="Raghuraman S."/>
            <person name="Rege F."/>
            <person name="Reyes R."/>
            <person name="Rise C."/>
            <person name="Rogov P."/>
            <person name="Ross K."/>
            <person name="Ryan E."/>
            <person name="Settipalli S."/>
            <person name="Shea T."/>
            <person name="Sherpa N."/>
            <person name="Shi L."/>
            <person name="Shih D."/>
            <person name="Sparrow T."/>
            <person name="Spaulding J."/>
            <person name="Stalker J."/>
            <person name="Stange-Thomann N."/>
            <person name="Stavropoulos S."/>
            <person name="Stone C."/>
            <person name="Strader C."/>
            <person name="Tesfaye S."/>
            <person name="Thomson T."/>
            <person name="Thoulutsang Y."/>
            <person name="Thoulutsang D."/>
            <person name="Topham K."/>
            <person name="Topping I."/>
            <person name="Tsamla T."/>
            <person name="Vassiliev H."/>
            <person name="Vo A."/>
            <person name="Wangchuk T."/>
            <person name="Wangdi T."/>
            <person name="Weiand M."/>
            <person name="Wilkinson J."/>
            <person name="Wilson A."/>
            <person name="Yadav S."/>
            <person name="Young G."/>
            <person name="Yu Q."/>
            <person name="Zembek L."/>
            <person name="Zhong D."/>
            <person name="Zimmer A."/>
            <person name="Zwirko Z."/>
            <person name="Jaffe D.B."/>
            <person name="Alvarez P."/>
            <person name="Brockman W."/>
            <person name="Butler J."/>
            <person name="Chin C."/>
            <person name="Gnerre S."/>
            <person name="Grabherr M."/>
            <person name="Kleber M."/>
            <person name="Mauceli E."/>
            <person name="MacCallum I."/>
        </authorList>
    </citation>
    <scope>NUCLEOTIDE SEQUENCE [LARGE SCALE GENOMIC DNA]</scope>
    <source>
        <strain evidence="2">Rob3c / Tucson 14021-0248.25</strain>
    </source>
</reference>
<sequence>MPEINEGVAADAYRFPHQTRPTFSDPSKIDVDMGCMELMQMEMESGNMLAKASENYRGQSAKRADCFNFLTVCNL</sequence>
<dbReference type="Proteomes" id="UP000001292">
    <property type="component" value="Unassembled WGS sequence"/>
</dbReference>
<evidence type="ECO:0000313" key="2">
    <source>
        <dbReference type="Proteomes" id="UP000001292"/>
    </source>
</evidence>
<keyword evidence="2" id="KW-1185">Reference proteome</keyword>
<dbReference type="AlphaFoldDB" id="B4HG42"/>
<accession>B4HG42</accession>
<dbReference type="EMBL" id="CH480815">
    <property type="protein sequence ID" value="EDW41288.1"/>
    <property type="molecule type" value="Genomic_DNA"/>
</dbReference>